<comment type="caution">
    <text evidence="1">The sequence shown here is derived from an EMBL/GenBank/DDBJ whole genome shotgun (WGS) entry which is preliminary data.</text>
</comment>
<keyword evidence="2" id="KW-1185">Reference proteome</keyword>
<feature type="non-terminal residue" evidence="1">
    <location>
        <position position="94"/>
    </location>
</feature>
<proteinExistence type="predicted"/>
<sequence>KEERITITALIPKITLDVISLVGFNYEFNSTTSGSELSEAYKTIVGQIRSPLYVALVSCLPFITDYNNKYFDSVKSNENLQADEQLTHNELIGQ</sequence>
<dbReference type="Proteomes" id="UP000789920">
    <property type="component" value="Unassembled WGS sequence"/>
</dbReference>
<name>A0ACA9SXA0_9GLOM</name>
<feature type="non-terminal residue" evidence="1">
    <location>
        <position position="1"/>
    </location>
</feature>
<gene>
    <name evidence="1" type="ORF">RPERSI_LOCUS36463</name>
</gene>
<protein>
    <submittedName>
        <fullName evidence="1">32789_t:CDS:1</fullName>
    </submittedName>
</protein>
<evidence type="ECO:0000313" key="2">
    <source>
        <dbReference type="Proteomes" id="UP000789920"/>
    </source>
</evidence>
<accession>A0ACA9SXA0</accession>
<evidence type="ECO:0000313" key="1">
    <source>
        <dbReference type="EMBL" id="CAG8851214.1"/>
    </source>
</evidence>
<organism evidence="1 2">
    <name type="scientific">Racocetra persica</name>
    <dbReference type="NCBI Taxonomy" id="160502"/>
    <lineage>
        <taxon>Eukaryota</taxon>
        <taxon>Fungi</taxon>
        <taxon>Fungi incertae sedis</taxon>
        <taxon>Mucoromycota</taxon>
        <taxon>Glomeromycotina</taxon>
        <taxon>Glomeromycetes</taxon>
        <taxon>Diversisporales</taxon>
        <taxon>Gigasporaceae</taxon>
        <taxon>Racocetra</taxon>
    </lineage>
</organism>
<dbReference type="EMBL" id="CAJVQC010174894">
    <property type="protein sequence ID" value="CAG8851214.1"/>
    <property type="molecule type" value="Genomic_DNA"/>
</dbReference>
<reference evidence="1" key="1">
    <citation type="submission" date="2021-06" db="EMBL/GenBank/DDBJ databases">
        <authorList>
            <person name="Kallberg Y."/>
            <person name="Tangrot J."/>
            <person name="Rosling A."/>
        </authorList>
    </citation>
    <scope>NUCLEOTIDE SEQUENCE</scope>
    <source>
        <strain evidence="1">MA461A</strain>
    </source>
</reference>